<dbReference type="AlphaFoldDB" id="A0A7E4ULU2"/>
<dbReference type="Proteomes" id="UP000492821">
    <property type="component" value="Unassembled WGS sequence"/>
</dbReference>
<accession>A0A7E4ULU2</accession>
<dbReference type="WBParaSite" id="Pan_g10310.t1">
    <property type="protein sequence ID" value="Pan_g10310.t1"/>
    <property type="gene ID" value="Pan_g10310"/>
</dbReference>
<reference evidence="1" key="1">
    <citation type="journal article" date="2013" name="Genetics">
        <title>The draft genome and transcriptome of Panagrellus redivivus are shaped by the harsh demands of a free-living lifestyle.</title>
        <authorList>
            <person name="Srinivasan J."/>
            <person name="Dillman A.R."/>
            <person name="Macchietto M.G."/>
            <person name="Heikkinen L."/>
            <person name="Lakso M."/>
            <person name="Fracchia K.M."/>
            <person name="Antoshechkin I."/>
            <person name="Mortazavi A."/>
            <person name="Wong G."/>
            <person name="Sternberg P.W."/>
        </authorList>
    </citation>
    <scope>NUCLEOTIDE SEQUENCE [LARGE SCALE GENOMIC DNA]</scope>
    <source>
        <strain evidence="1">MT8872</strain>
    </source>
</reference>
<protein>
    <submittedName>
        <fullName evidence="2">Uncharacterized protein</fullName>
    </submittedName>
</protein>
<name>A0A7E4ULU2_PANRE</name>
<proteinExistence type="predicted"/>
<evidence type="ECO:0000313" key="1">
    <source>
        <dbReference type="Proteomes" id="UP000492821"/>
    </source>
</evidence>
<sequence>MSDVIAVFLMETKEIPQQRQSCSMCSSLFIAALIRALATITKDSFKRPRSGLDHASNDIVTNDGRKPICCSEYLLPPMRKPTVRPEYGLQFHSSRSQMRAVERSVNEHKLRLTQKGKEPRVADVVRVASDRSVMPAHQHRWMAFAKMQRMTRVTLTQLLSVIVNVSTLYSLGKAIFIGPDHRDEKGCNHLNKKHICPLCKTINDGSVAT</sequence>
<organism evidence="1 2">
    <name type="scientific">Panagrellus redivivus</name>
    <name type="common">Microworm</name>
    <dbReference type="NCBI Taxonomy" id="6233"/>
    <lineage>
        <taxon>Eukaryota</taxon>
        <taxon>Metazoa</taxon>
        <taxon>Ecdysozoa</taxon>
        <taxon>Nematoda</taxon>
        <taxon>Chromadorea</taxon>
        <taxon>Rhabditida</taxon>
        <taxon>Tylenchina</taxon>
        <taxon>Panagrolaimomorpha</taxon>
        <taxon>Panagrolaimoidea</taxon>
        <taxon>Panagrolaimidae</taxon>
        <taxon>Panagrellus</taxon>
    </lineage>
</organism>
<reference evidence="2" key="2">
    <citation type="submission" date="2020-10" db="UniProtKB">
        <authorList>
            <consortium name="WormBaseParasite"/>
        </authorList>
    </citation>
    <scope>IDENTIFICATION</scope>
</reference>
<evidence type="ECO:0000313" key="2">
    <source>
        <dbReference type="WBParaSite" id="Pan_g10310.t1"/>
    </source>
</evidence>
<keyword evidence="1" id="KW-1185">Reference proteome</keyword>